<evidence type="ECO:0000256" key="1">
    <source>
        <dbReference type="SAM" id="MobiDB-lite"/>
    </source>
</evidence>
<dbReference type="InterPro" id="IPR046797">
    <property type="entry name" value="PDDEXK_12"/>
</dbReference>
<proteinExistence type="predicted"/>
<evidence type="ECO:0000313" key="3">
    <source>
        <dbReference type="EMBL" id="KAJ2890616.1"/>
    </source>
</evidence>
<sequence length="471" mass="52606">MTALSLRTSVLSWLANIPDPNITRPADTKSRKRRRNCTQEFPTPPLSFGMGDQHGEETDTSQIDTPRPNKKSRRDLDSGAAPPSIPLLAPRFAHESDTSSVSNTTTTTTKSGENTPSRASSPRKRKARLAQLEDDAVVFTDLVYDNMPPPVQAFLKPIYQISHGFPFLAPATVHQIYNMAATRSTLVSHLIPLFQFDRLKRQDNELDDASLPPFSFPRPEVITRIVDMAKRLSNYEHEEAQWNSSVHSAVLACVFPSIAEPGSDDGSGSQLIRHTLCTSARPFTRKSGHTIVDFAIYLDPAALKPVGRARSAQEKIRRLCRNNTLTNTINHTSFVPLAELPICLSIESKRQGEGSDKAELQLGIWLSTQWKFLGQILGGGSNNVEERDGRLLLQQSLSFIPGILVQGHRWFLIISVLAADTRTTIIHRDLEVGSTDTAAGLYKLLFALQWFRKWAEEIYWPWFENNVLGLV</sequence>
<gene>
    <name evidence="3" type="ORF">MKZ38_001611</name>
</gene>
<protein>
    <recommendedName>
        <fullName evidence="2">PD-(D/E)XK nuclease-like domain-containing protein</fullName>
    </recommendedName>
</protein>
<feature type="compositionally biased region" description="Low complexity" evidence="1">
    <location>
        <begin position="98"/>
        <end position="120"/>
    </location>
</feature>
<feature type="region of interest" description="Disordered" evidence="1">
    <location>
        <begin position="17"/>
        <end position="128"/>
    </location>
</feature>
<keyword evidence="4" id="KW-1185">Reference proteome</keyword>
<dbReference type="EMBL" id="JAKWBI020001452">
    <property type="protein sequence ID" value="KAJ2890616.1"/>
    <property type="molecule type" value="Genomic_DNA"/>
</dbReference>
<reference evidence="3" key="1">
    <citation type="submission" date="2022-07" db="EMBL/GenBank/DDBJ databases">
        <title>Draft genome sequence of Zalerion maritima ATCC 34329, a (micro)plastics degrading marine fungus.</title>
        <authorList>
            <person name="Paco A."/>
            <person name="Goncalves M.F.M."/>
            <person name="Rocha-Santos T.A.P."/>
            <person name="Alves A."/>
        </authorList>
    </citation>
    <scope>NUCLEOTIDE SEQUENCE</scope>
    <source>
        <strain evidence="3">ATCC 34329</strain>
    </source>
</reference>
<accession>A0AAD5WLK0</accession>
<evidence type="ECO:0000313" key="4">
    <source>
        <dbReference type="Proteomes" id="UP001201980"/>
    </source>
</evidence>
<comment type="caution">
    <text evidence="3">The sequence shown here is derived from an EMBL/GenBank/DDBJ whole genome shotgun (WGS) entry which is preliminary data.</text>
</comment>
<dbReference type="Proteomes" id="UP001201980">
    <property type="component" value="Unassembled WGS sequence"/>
</dbReference>
<organism evidence="3 4">
    <name type="scientific">Zalerion maritima</name>
    <dbReference type="NCBI Taxonomy" id="339359"/>
    <lineage>
        <taxon>Eukaryota</taxon>
        <taxon>Fungi</taxon>
        <taxon>Dikarya</taxon>
        <taxon>Ascomycota</taxon>
        <taxon>Pezizomycotina</taxon>
        <taxon>Sordariomycetes</taxon>
        <taxon>Lulworthiomycetidae</taxon>
        <taxon>Lulworthiales</taxon>
        <taxon>Lulworthiaceae</taxon>
        <taxon>Zalerion</taxon>
    </lineage>
</organism>
<dbReference type="AlphaFoldDB" id="A0AAD5WLK0"/>
<feature type="domain" description="PD-(D/E)XK nuclease-like" evidence="2">
    <location>
        <begin position="199"/>
        <end position="460"/>
    </location>
</feature>
<name>A0AAD5WLK0_9PEZI</name>
<dbReference type="Pfam" id="PF20516">
    <property type="entry name" value="PDDEXK_12"/>
    <property type="match status" value="1"/>
</dbReference>
<evidence type="ECO:0000259" key="2">
    <source>
        <dbReference type="Pfam" id="PF20516"/>
    </source>
</evidence>